<feature type="compositionally biased region" description="Basic and acidic residues" evidence="4">
    <location>
        <begin position="621"/>
        <end position="636"/>
    </location>
</feature>
<feature type="compositionally biased region" description="Polar residues" evidence="4">
    <location>
        <begin position="245"/>
        <end position="257"/>
    </location>
</feature>
<keyword evidence="7" id="KW-1185">Reference proteome</keyword>
<proteinExistence type="predicted"/>
<dbReference type="KEGG" id="pdic:114492403"/>
<dbReference type="SMART" id="SM00248">
    <property type="entry name" value="ANK"/>
    <property type="match status" value="4"/>
</dbReference>
<dbReference type="InterPro" id="IPR050657">
    <property type="entry name" value="Ankyrin_repeat_domain"/>
</dbReference>
<evidence type="ECO:0000313" key="7">
    <source>
        <dbReference type="Proteomes" id="UP000504628"/>
    </source>
</evidence>
<feature type="region of interest" description="Disordered" evidence="4">
    <location>
        <begin position="554"/>
        <end position="582"/>
    </location>
</feature>
<dbReference type="PANTHER" id="PTHR24147">
    <property type="entry name" value="ANKYRIN REPEAT DOMAIN 36-RELATED"/>
    <property type="match status" value="1"/>
</dbReference>
<dbReference type="Pfam" id="PF14915">
    <property type="entry name" value="CCDC144C"/>
    <property type="match status" value="1"/>
</dbReference>
<keyword evidence="1 3" id="KW-0175">Coiled coil</keyword>
<dbReference type="InterPro" id="IPR021885">
    <property type="entry name" value="DUF3496"/>
</dbReference>
<dbReference type="Proteomes" id="UP000504628">
    <property type="component" value="Chromosome 1"/>
</dbReference>
<dbReference type="Pfam" id="PF12001">
    <property type="entry name" value="DUF3496"/>
    <property type="match status" value="1"/>
</dbReference>
<feature type="domain" description="DUF3496" evidence="5">
    <location>
        <begin position="1491"/>
        <end position="1597"/>
    </location>
</feature>
<reference evidence="8" key="1">
    <citation type="submission" date="2025-08" db="UniProtKB">
        <authorList>
            <consortium name="RefSeq"/>
        </authorList>
    </citation>
    <scope>IDENTIFICATION</scope>
    <source>
        <tissue evidence="8">Muscle</tissue>
    </source>
</reference>
<dbReference type="InterPro" id="IPR002110">
    <property type="entry name" value="Ankyrin_rpt"/>
</dbReference>
<feature type="region of interest" description="Disordered" evidence="4">
    <location>
        <begin position="242"/>
        <end position="284"/>
    </location>
</feature>
<feature type="region of interest" description="Disordered" evidence="4">
    <location>
        <begin position="605"/>
        <end position="636"/>
    </location>
</feature>
<dbReference type="PANTHER" id="PTHR24147:SF60">
    <property type="entry name" value="ANKYRIN REPEAT DOMAIN-CONTAINING PROTEIN 26-RELATED"/>
    <property type="match status" value="1"/>
</dbReference>
<evidence type="ECO:0000256" key="3">
    <source>
        <dbReference type="SAM" id="Coils"/>
    </source>
</evidence>
<feature type="repeat" description="ANK" evidence="2">
    <location>
        <begin position="82"/>
        <end position="114"/>
    </location>
</feature>
<gene>
    <name evidence="8" type="primary">LOC114492403</name>
</gene>
<evidence type="ECO:0000256" key="2">
    <source>
        <dbReference type="PROSITE-ProRule" id="PRU00023"/>
    </source>
</evidence>
<sequence>MKKIFGFGGRKGVSPLGFSNSPGSSSMRDWRKSSNRVSSPHGYHIQDKDLGKIHKAATVGNVTKVKQILLLRINSVDDTDKMNRTALHLACANGHAGVVTLLADRKCLLNLGDSENRTALIKAVQCQQEECVTILLDRGADPNIMDIDGNTALHHAVLGQNTSIVAKLLAHKANIEARNKDNLTPLSLAISETKEKMVEFLVNRGAKVDQLESNRQLTCDYKGERRPKICSESSKSLVDIDLQESPKQVSRKTNSMTVVEKSEEDSLSRLSSKPDIDDSWPTSEDEDFNFDTKNVMKPSLTKLMTAIQQSHENTEAKYAIVGPENRTLCEDNTFHSENEDVIGTFPKTSEKVLGFSQPAFSSFEPLLKASHMSLELIGLPKEEATKPAIKIKGNSIDTTKSAPQNQTNNNNLTYVDGEYKNSSSDKMVTLGLGEDEDRESLWDSEESFSASLPQKYVDYLSEAVGSGKRSEITLNGQVEYVFYVPSCMSGSRNFTMAKVEDTGNGGIPVAHIDSPGKYSHLKPTVEVKDPVPENAAGMNFVQTSRSELDLKVASEEEQQRLNGSENNHPQVEEEKKMHNSSEVNVTENMHNADADDSDGLIQQRKSEQTDKQPFPVTGNEYSDRSTEKTSYEEKTFSEENKVKEKFNSMDDLDDLTQSSETFSEHCELPYSNCKNFMLLIEQLSMDCKDSVSLLKIQDALLSYERLIELKKNHCEMLTRKIKKTENRISELQKELSETKEMKSQLEHQKVEWEQELCNLRFTLKEEKEKRKNMDVLHDKIREQLRKKEEQYIKVVEMNQQLETTLRTLEMELKIVKNNLNQVIEERNDIQRQLSQEQNARTLQDGILNNHLCKQKEIQIAHDKINSEVSNNYEKEKNLLHENHMLQDEIATLRLEIDTVKNQNQEMEKKYFEDIAVVKENNDLLQKTIKVNEETFTKTVSQCNGQLHVLTAENTILKSKLETEKQNKEILETEIESYQSRLATAVQDHEQSETSKRDLQRDFQRARDEWFRLRDKMNCDMSDLEDRNEMLSQQLSKAESKLNSLEIELHHTRDALRERTLVLEGVQRDLSQTQCQKKEIEHMYQKEQGKVNKYIGKQGSLEERLSQLQSENVLLRQQLDDAHNKADSKDKTVINIQDQFQDIIKIFQAESEKQALMLNERNKELINECNHLKERMNQYENDKAERDAMVRQLQQELADTLKKQSMSEASLEVTSRYRMDLEEETQDLKKKLDQIKSQLQEAEDRCAAAERYAEETQDHTQKFEIENANLKATIKEQSLKIEQLQTVLVGENLSQDEREQLKKYIELKQSLEYNLDQEMKKNSELEKEITGFKKLLKITRRKLSEYENGELSFPGDLKPNQTEVDIQINMLKHKNDDLTAKLEAVSSKCQHLDEKNKCLQQELLSMKALQKKCEKLKNEKKKWKQEGINLKTHMEMNMVEFRELEQYKRKIEERARQDIEEKLEEVNLFLQTQAASQENLEQLRENHNAAMRNQLELRIKDLESELTKIKISQNSKEINLEKYKQLYLEEIESRKSLANILNKTNERLAELNTELLLQKQQNRSLLSTLHPKPGLEMPCVGNLNSSLVLYGSFTPRENLVVPTSRPQTSSKNMETYLIKMQQEFEKTLTRELKEDAAEFEAETYRACPVASTDQANSCQDLLLKTSREYAQILQKNYMI</sequence>
<dbReference type="Pfam" id="PF00023">
    <property type="entry name" value="Ank"/>
    <property type="match status" value="1"/>
</dbReference>
<evidence type="ECO:0000313" key="8">
    <source>
        <dbReference type="RefSeq" id="XP_035878471.1"/>
    </source>
</evidence>
<protein>
    <submittedName>
        <fullName evidence="8">Ankyrin repeat domain-containing protein 26-like isoform X1</fullName>
    </submittedName>
</protein>
<feature type="coiled-coil region" evidence="3">
    <location>
        <begin position="953"/>
        <end position="1334"/>
    </location>
</feature>
<dbReference type="OrthoDB" id="366390at2759"/>
<dbReference type="FunCoup" id="A0A7E6DHB1">
    <property type="interactions" value="2270"/>
</dbReference>
<name>A0A7E6DHB1_9CHIR</name>
<dbReference type="GeneID" id="114492403"/>
<evidence type="ECO:0000256" key="1">
    <source>
        <dbReference type="ARBA" id="ARBA00023054"/>
    </source>
</evidence>
<feature type="region of interest" description="Disordered" evidence="4">
    <location>
        <begin position="16"/>
        <end position="41"/>
    </location>
</feature>
<keyword evidence="2" id="KW-0040">ANK repeat</keyword>
<evidence type="ECO:0000256" key="4">
    <source>
        <dbReference type="SAM" id="MobiDB-lite"/>
    </source>
</evidence>
<feature type="compositionally biased region" description="Polar residues" evidence="4">
    <location>
        <begin position="17"/>
        <end position="27"/>
    </location>
</feature>
<feature type="domain" description="CCDC144C-like coiled-coil" evidence="6">
    <location>
        <begin position="761"/>
        <end position="1237"/>
    </location>
</feature>
<dbReference type="InterPro" id="IPR039497">
    <property type="entry name" value="CC144C-like_CC_dom"/>
</dbReference>
<feature type="coiled-coil region" evidence="3">
    <location>
        <begin position="707"/>
        <end position="839"/>
    </location>
</feature>
<dbReference type="PROSITE" id="PS50088">
    <property type="entry name" value="ANK_REPEAT"/>
    <property type="match status" value="4"/>
</dbReference>
<feature type="compositionally biased region" description="Polar residues" evidence="4">
    <location>
        <begin position="560"/>
        <end position="569"/>
    </location>
</feature>
<feature type="repeat" description="ANK" evidence="2">
    <location>
        <begin position="148"/>
        <end position="180"/>
    </location>
</feature>
<feature type="compositionally biased region" description="Basic and acidic residues" evidence="4">
    <location>
        <begin position="570"/>
        <end position="579"/>
    </location>
</feature>
<feature type="coiled-coil region" evidence="3">
    <location>
        <begin position="1472"/>
        <end position="1560"/>
    </location>
</feature>
<dbReference type="PROSITE" id="PS50297">
    <property type="entry name" value="ANK_REP_REGION"/>
    <property type="match status" value="3"/>
</dbReference>
<feature type="coiled-coil region" evidence="3">
    <location>
        <begin position="1367"/>
        <end position="1425"/>
    </location>
</feature>
<evidence type="ECO:0000259" key="5">
    <source>
        <dbReference type="Pfam" id="PF12001"/>
    </source>
</evidence>
<dbReference type="Pfam" id="PF12796">
    <property type="entry name" value="Ank_2"/>
    <property type="match status" value="1"/>
</dbReference>
<accession>A0A7E6DHB1</accession>
<dbReference type="InParanoid" id="A0A7E6DHB1"/>
<feature type="compositionally biased region" description="Basic and acidic residues" evidence="4">
    <location>
        <begin position="260"/>
        <end position="276"/>
    </location>
</feature>
<organism evidence="7 8">
    <name type="scientific">Phyllostomus discolor</name>
    <name type="common">pale spear-nosed bat</name>
    <dbReference type="NCBI Taxonomy" id="89673"/>
    <lineage>
        <taxon>Eukaryota</taxon>
        <taxon>Metazoa</taxon>
        <taxon>Chordata</taxon>
        <taxon>Craniata</taxon>
        <taxon>Vertebrata</taxon>
        <taxon>Euteleostomi</taxon>
        <taxon>Mammalia</taxon>
        <taxon>Eutheria</taxon>
        <taxon>Laurasiatheria</taxon>
        <taxon>Chiroptera</taxon>
        <taxon>Yangochiroptera</taxon>
        <taxon>Phyllostomidae</taxon>
        <taxon>Phyllostominae</taxon>
        <taxon>Phyllostomus</taxon>
    </lineage>
</organism>
<feature type="repeat" description="ANK" evidence="2">
    <location>
        <begin position="115"/>
        <end position="147"/>
    </location>
</feature>
<feature type="coiled-coil region" evidence="3">
    <location>
        <begin position="875"/>
        <end position="909"/>
    </location>
</feature>
<evidence type="ECO:0000259" key="6">
    <source>
        <dbReference type="Pfam" id="PF14915"/>
    </source>
</evidence>
<dbReference type="RefSeq" id="XP_035878471.1">
    <property type="nucleotide sequence ID" value="XM_036022578.1"/>
</dbReference>
<dbReference type="InterPro" id="IPR036770">
    <property type="entry name" value="Ankyrin_rpt-contain_sf"/>
</dbReference>
<dbReference type="SUPFAM" id="SSF48403">
    <property type="entry name" value="Ankyrin repeat"/>
    <property type="match status" value="1"/>
</dbReference>
<dbReference type="Gene3D" id="1.25.40.20">
    <property type="entry name" value="Ankyrin repeat-containing domain"/>
    <property type="match status" value="1"/>
</dbReference>
<feature type="repeat" description="ANK" evidence="2">
    <location>
        <begin position="181"/>
        <end position="213"/>
    </location>
</feature>